<dbReference type="SUPFAM" id="SSF103473">
    <property type="entry name" value="MFS general substrate transporter"/>
    <property type="match status" value="1"/>
</dbReference>
<keyword evidence="4 7" id="KW-1133">Transmembrane helix</keyword>
<reference evidence="8" key="3">
    <citation type="submission" date="2025-09" db="UniProtKB">
        <authorList>
            <consortium name="Ensembl"/>
        </authorList>
    </citation>
    <scope>IDENTIFICATION</scope>
</reference>
<keyword evidence="2" id="KW-0813">Transport</keyword>
<comment type="subcellular location">
    <subcellularLocation>
        <location evidence="1">Membrane</location>
        <topology evidence="1">Multi-pass membrane protein</topology>
    </subcellularLocation>
</comment>
<feature type="transmembrane region" description="Helical" evidence="7">
    <location>
        <begin position="137"/>
        <end position="166"/>
    </location>
</feature>
<feature type="transmembrane region" description="Helical" evidence="7">
    <location>
        <begin position="217"/>
        <end position="237"/>
    </location>
</feature>
<dbReference type="InterPro" id="IPR036259">
    <property type="entry name" value="MFS_trans_sf"/>
</dbReference>
<feature type="transmembrane region" description="Helical" evidence="7">
    <location>
        <begin position="505"/>
        <end position="528"/>
    </location>
</feature>
<keyword evidence="3 7" id="KW-0812">Transmembrane</keyword>
<dbReference type="Pfam" id="PF03209">
    <property type="entry name" value="PUCC"/>
    <property type="match status" value="1"/>
</dbReference>
<reference evidence="8" key="2">
    <citation type="submission" date="2025-08" db="UniProtKB">
        <authorList>
            <consortium name="Ensembl"/>
        </authorList>
    </citation>
    <scope>IDENTIFICATION</scope>
</reference>
<evidence type="ECO:0000256" key="7">
    <source>
        <dbReference type="SAM" id="Phobius"/>
    </source>
</evidence>
<dbReference type="Proteomes" id="UP000314980">
    <property type="component" value="Unassembled WGS sequence"/>
</dbReference>
<evidence type="ECO:0000256" key="3">
    <source>
        <dbReference type="ARBA" id="ARBA00022692"/>
    </source>
</evidence>
<protein>
    <submittedName>
        <fullName evidence="8">Solute carrier family 45 member 3</fullName>
    </submittedName>
</protein>
<evidence type="ECO:0000256" key="4">
    <source>
        <dbReference type="ARBA" id="ARBA00022989"/>
    </source>
</evidence>
<evidence type="ECO:0000256" key="5">
    <source>
        <dbReference type="ARBA" id="ARBA00023136"/>
    </source>
</evidence>
<dbReference type="FunFam" id="1.20.1250.20:FF:000193">
    <property type="entry name" value="Solute carrier family 45 member 3"/>
    <property type="match status" value="1"/>
</dbReference>
<dbReference type="GeneTree" id="ENSGT00950000182914"/>
<dbReference type="InterPro" id="IPR004896">
    <property type="entry name" value="PucC-rel"/>
</dbReference>
<feature type="transmembrane region" description="Helical" evidence="7">
    <location>
        <begin position="178"/>
        <end position="197"/>
    </location>
</feature>
<dbReference type="Ensembl" id="ENSLCAT00010051947.1">
    <property type="protein sequence ID" value="ENSLCAP00010050628.1"/>
    <property type="gene ID" value="ENSLCAG00010023607.1"/>
</dbReference>
<evidence type="ECO:0000313" key="8">
    <source>
        <dbReference type="Ensembl" id="ENSLCAP00010050628.1"/>
    </source>
</evidence>
<keyword evidence="9" id="KW-1185">Reference proteome</keyword>
<dbReference type="PANTHER" id="PTHR19432">
    <property type="entry name" value="SUGAR TRANSPORTER"/>
    <property type="match status" value="1"/>
</dbReference>
<sequence length="534" mass="58677">MANIYPTKTVNHQSKTPSEETKMQVENPLQGLVWKLLLVNTLSCGLEVCIAAGTVYVPPLLLQAGMEERYMTMVLAVGPVLGLIFIPIIGSASDSHQGRFGRRRPFIWMLSLGVLLGLQILPQAWRLAVLMSPQHPYWLQAALQSVAVCLTDFCGQACFTLLLALLSDLFPREEENRRAFSVNSLMTSLGGCLGFLLPAVDWRQVPIATYLGGQEAFIYALLTLLFLSCLLTTAFIPEETVARKGGRKSVVPRSLRTCMSLLPRMYAVCVHVPAVIWRLFVAKMCTWMALMSVMLFFTDFMGEGLYQGVPSADPESQKRKHYDEGVRMASLGLFLQCVVSMLCSLLMDRWVALLGAKMVYISSVALVMIVIFMVAVTGYTLCVLQVVPYTLMCLYHSNKQVYFTSSNPRPCSLSDSDDPTLTKPILPCDLASPYVNGHTGGVTLSEELPNISQFAGGDEASCTPVSQRGLCFDIAILDSAYMLSQVLPAICLGSVVQLVNSVRAYMASACCFSLLAFLCSTRVIYISLRGYSIP</sequence>
<name>A0A4W6FJ92_LATCA</name>
<feature type="transmembrane region" description="Helical" evidence="7">
    <location>
        <begin position="32"/>
        <end position="58"/>
    </location>
</feature>
<keyword evidence="5 7" id="KW-0472">Membrane</keyword>
<feature type="compositionally biased region" description="Polar residues" evidence="6">
    <location>
        <begin position="1"/>
        <end position="16"/>
    </location>
</feature>
<evidence type="ECO:0000256" key="2">
    <source>
        <dbReference type="ARBA" id="ARBA00022448"/>
    </source>
</evidence>
<dbReference type="PANTHER" id="PTHR19432:SF37">
    <property type="entry name" value="SOLUTE CARRIER FAMILY 45 MEMBER 3"/>
    <property type="match status" value="1"/>
</dbReference>
<dbReference type="AlphaFoldDB" id="A0A4W6FJ92"/>
<dbReference type="GO" id="GO:0016020">
    <property type="term" value="C:membrane"/>
    <property type="evidence" value="ECO:0007669"/>
    <property type="project" value="UniProtKB-SubCell"/>
</dbReference>
<evidence type="ECO:0000313" key="9">
    <source>
        <dbReference type="Proteomes" id="UP000314980"/>
    </source>
</evidence>
<organism evidence="8 9">
    <name type="scientific">Lates calcarifer</name>
    <name type="common">Barramundi</name>
    <name type="synonym">Holocentrus calcarifer</name>
    <dbReference type="NCBI Taxonomy" id="8187"/>
    <lineage>
        <taxon>Eukaryota</taxon>
        <taxon>Metazoa</taxon>
        <taxon>Chordata</taxon>
        <taxon>Craniata</taxon>
        <taxon>Vertebrata</taxon>
        <taxon>Euteleostomi</taxon>
        <taxon>Actinopterygii</taxon>
        <taxon>Neopterygii</taxon>
        <taxon>Teleostei</taxon>
        <taxon>Neoteleostei</taxon>
        <taxon>Acanthomorphata</taxon>
        <taxon>Carangaria</taxon>
        <taxon>Carangaria incertae sedis</taxon>
        <taxon>Centropomidae</taxon>
        <taxon>Lates</taxon>
    </lineage>
</organism>
<dbReference type="InParanoid" id="A0A4W6FJ92"/>
<dbReference type="Gene3D" id="1.20.1250.20">
    <property type="entry name" value="MFS general substrate transporter like domains"/>
    <property type="match status" value="1"/>
</dbReference>
<evidence type="ECO:0000256" key="1">
    <source>
        <dbReference type="ARBA" id="ARBA00004141"/>
    </source>
</evidence>
<gene>
    <name evidence="8" type="primary">SLC45A3</name>
</gene>
<feature type="transmembrane region" description="Helical" evidence="7">
    <location>
        <begin position="359"/>
        <end position="384"/>
    </location>
</feature>
<reference evidence="9" key="1">
    <citation type="submission" date="2015-09" db="EMBL/GenBank/DDBJ databases">
        <authorList>
            <person name="Sai Rama Sridatta P."/>
        </authorList>
    </citation>
    <scope>NUCLEOTIDE SEQUENCE [LARGE SCALE GENOMIC DNA]</scope>
</reference>
<proteinExistence type="predicted"/>
<feature type="region of interest" description="Disordered" evidence="6">
    <location>
        <begin position="1"/>
        <end position="22"/>
    </location>
</feature>
<evidence type="ECO:0000256" key="6">
    <source>
        <dbReference type="SAM" id="MobiDB-lite"/>
    </source>
</evidence>
<feature type="transmembrane region" description="Helical" evidence="7">
    <location>
        <begin position="70"/>
        <end position="93"/>
    </location>
</feature>
<dbReference type="GO" id="GO:0008506">
    <property type="term" value="F:sucrose:proton symporter activity"/>
    <property type="evidence" value="ECO:0007669"/>
    <property type="project" value="TreeGrafter"/>
</dbReference>
<feature type="transmembrane region" description="Helical" evidence="7">
    <location>
        <begin position="105"/>
        <end position="125"/>
    </location>
</feature>
<feature type="transmembrane region" description="Helical" evidence="7">
    <location>
        <begin position="326"/>
        <end position="347"/>
    </location>
</feature>
<accession>A0A4W6FJ92</accession>